<feature type="domain" description="Helicase ATP-binding" evidence="2">
    <location>
        <begin position="61"/>
        <end position="284"/>
    </location>
</feature>
<dbReference type="SUPFAM" id="SSF52540">
    <property type="entry name" value="P-loop containing nucleoside triphosphate hydrolases"/>
    <property type="match status" value="2"/>
</dbReference>
<dbReference type="SMART" id="SM00487">
    <property type="entry name" value="DEXDc"/>
    <property type="match status" value="1"/>
</dbReference>
<dbReference type="PANTHER" id="PTHR47396">
    <property type="entry name" value="TYPE I RESTRICTION ENZYME ECOKI R PROTEIN"/>
    <property type="match status" value="1"/>
</dbReference>
<proteinExistence type="predicted"/>
<dbReference type="PANTHER" id="PTHR47396:SF1">
    <property type="entry name" value="ATP-DEPENDENT HELICASE IRC3-RELATED"/>
    <property type="match status" value="1"/>
</dbReference>
<dbReference type="RefSeq" id="WP_208601442.1">
    <property type="nucleotide sequence ID" value="NZ_FOSB01000015.1"/>
</dbReference>
<dbReference type="Pfam" id="PF04851">
    <property type="entry name" value="ResIII"/>
    <property type="match status" value="1"/>
</dbReference>
<sequence length="878" mass="102063">MLKIQFDPSQQYQRDAIDAVIELFKGQPHSQEMIDISTKGQQSLEGSTGTANQLLLSDEAILENLHYIQKKNKLSTTAEEISELTGFDFSIEMETGTGKTYVYLRTILELYLNYGFSKFIIVVPSVAIREGVLKSIDLMREHFKTLYDNLPFESYIYDSKKLTRLRQFARSNELQIMVMNIDAFNKTSNVINRPNEDMGGEEPITFIRKTHPILILDEPQNMENEKSKVALANLNPLLKLRYSATHRNPYHLLYNLNPAKAYQLKLVKRIGVTSIVTEDDFNQPYIEFHDTKATKRTVSAQLTIDELQSDGSVKRKKKWLRSGDDLYDKSNGRHLYQGYIIDQIHHGEKWIRFSNNVNLEKGFSHGVDRDLMMRVQLEEMIRAHFEKELEVKRMPIGKRLKVLSLIFIDKVANYADEDGKIHLWFNELYESIRKEERYQSLSLPSVEGVQGSYFSQDNKNKPKDTSGKTKQDDESYNKIMRDKEQLLSLEEPIRFIFSHSALREGWDNPNVFQICTLNETFSEVKKRQEIGRGLRLPVDESGERCTDMKVNRLTVVANEHYDDFAEALQTEMTEDGYEFSKSQIDNNRERKPIKLLSKWRENTDFIELWDRIKHQTKYSVSFDTNKLIRQSVQRLQQIRLQPPKIKVRNVDINVSKEGISGEALLESTRSSKPLSLSIPNIVEAIQRTTQLKRSTVIDILQQADNYDQLLLNPQRYIEEASNHIQSEMTQMMVDGIKYEKIADGYYEMHRFEMDELNSYVSRMVSSSKSIYTATEVDSTVERSFAEQLERMDDINFYLKLPSWFTIKTPLGKYNPDWAIVKEEQGQSKLYFVAETKGSTDEEDLRGKEIQKIECGKAHFETLSDVSYKIVTDAEALYL</sequence>
<evidence type="ECO:0000259" key="2">
    <source>
        <dbReference type="SMART" id="SM00487"/>
    </source>
</evidence>
<evidence type="ECO:0000256" key="1">
    <source>
        <dbReference type="SAM" id="MobiDB-lite"/>
    </source>
</evidence>
<dbReference type="GO" id="GO:0015668">
    <property type="term" value="F:type III site-specific deoxyribonuclease activity"/>
    <property type="evidence" value="ECO:0007669"/>
    <property type="project" value="InterPro"/>
</dbReference>
<dbReference type="InterPro" id="IPR014001">
    <property type="entry name" value="Helicase_ATP-bd"/>
</dbReference>
<dbReference type="EMBL" id="FOSB01000015">
    <property type="protein sequence ID" value="SFK48963.1"/>
    <property type="molecule type" value="Genomic_DNA"/>
</dbReference>
<name>A0A1I3ZY35_HALDA</name>
<gene>
    <name evidence="3" type="ORF">SAMN04487936_11550</name>
</gene>
<dbReference type="GO" id="GO:0005829">
    <property type="term" value="C:cytosol"/>
    <property type="evidence" value="ECO:0007669"/>
    <property type="project" value="TreeGrafter"/>
</dbReference>
<dbReference type="InterPro" id="IPR050742">
    <property type="entry name" value="Helicase_Restrict-Modif_Enz"/>
</dbReference>
<keyword evidence="4" id="KW-1185">Reference proteome</keyword>
<dbReference type="GO" id="GO:0003677">
    <property type="term" value="F:DNA binding"/>
    <property type="evidence" value="ECO:0007669"/>
    <property type="project" value="InterPro"/>
</dbReference>
<organism evidence="3 4">
    <name type="scientific">Halobacillus dabanensis</name>
    <dbReference type="NCBI Taxonomy" id="240302"/>
    <lineage>
        <taxon>Bacteria</taxon>
        <taxon>Bacillati</taxon>
        <taxon>Bacillota</taxon>
        <taxon>Bacilli</taxon>
        <taxon>Bacillales</taxon>
        <taxon>Bacillaceae</taxon>
        <taxon>Halobacillus</taxon>
    </lineage>
</organism>
<protein>
    <submittedName>
        <fullName evidence="3">Type III restriction enzyme</fullName>
    </submittedName>
</protein>
<feature type="region of interest" description="Disordered" evidence="1">
    <location>
        <begin position="452"/>
        <end position="476"/>
    </location>
</feature>
<dbReference type="Pfam" id="PF19778">
    <property type="entry name" value="RE_endonuc"/>
    <property type="match status" value="1"/>
</dbReference>
<dbReference type="AlphaFoldDB" id="A0A1I3ZY35"/>
<dbReference type="InterPro" id="IPR027417">
    <property type="entry name" value="P-loop_NTPase"/>
</dbReference>
<dbReference type="Proteomes" id="UP000183557">
    <property type="component" value="Unassembled WGS sequence"/>
</dbReference>
<dbReference type="Gene3D" id="3.40.50.300">
    <property type="entry name" value="P-loop containing nucleotide triphosphate hydrolases"/>
    <property type="match status" value="2"/>
</dbReference>
<dbReference type="GO" id="GO:0005524">
    <property type="term" value="F:ATP binding"/>
    <property type="evidence" value="ECO:0007669"/>
    <property type="project" value="InterPro"/>
</dbReference>
<feature type="compositionally biased region" description="Basic and acidic residues" evidence="1">
    <location>
        <begin position="458"/>
        <end position="476"/>
    </location>
</feature>
<evidence type="ECO:0000313" key="3">
    <source>
        <dbReference type="EMBL" id="SFK48963.1"/>
    </source>
</evidence>
<dbReference type="InterPro" id="IPR045572">
    <property type="entry name" value="RE_endonuc_C"/>
</dbReference>
<evidence type="ECO:0000313" key="4">
    <source>
        <dbReference type="Proteomes" id="UP000183557"/>
    </source>
</evidence>
<dbReference type="InterPro" id="IPR006935">
    <property type="entry name" value="Helicase/UvrB_N"/>
</dbReference>
<reference evidence="4" key="1">
    <citation type="submission" date="2016-10" db="EMBL/GenBank/DDBJ databases">
        <authorList>
            <person name="Varghese N."/>
            <person name="Submissions S."/>
        </authorList>
    </citation>
    <scope>NUCLEOTIDE SEQUENCE [LARGE SCALE GENOMIC DNA]</scope>
    <source>
        <strain evidence="4">CGMCC 1.3704</strain>
    </source>
</reference>
<accession>A0A1I3ZY35</accession>